<dbReference type="Proteomes" id="UP000184356">
    <property type="component" value="Unassembled WGS sequence"/>
</dbReference>
<gene>
    <name evidence="2" type="ORF">ASPSYDRAFT_731387</name>
</gene>
<dbReference type="PANTHER" id="PTHR42070:SF1">
    <property type="entry name" value="FILAMENT ASSOCIATED PROTEIN, PUTATIVE (AFU_ORTHOLOGUE AFUA_8G06630)-RELATED"/>
    <property type="match status" value="1"/>
</dbReference>
<dbReference type="AlphaFoldDB" id="A0A1L9TLU7"/>
<dbReference type="RefSeq" id="XP_040704210.1">
    <property type="nucleotide sequence ID" value="XM_040850696.1"/>
</dbReference>
<dbReference type="VEuPathDB" id="FungiDB:ASPSYDRAFT_731387"/>
<dbReference type="GO" id="GO:0003700">
    <property type="term" value="F:DNA-binding transcription factor activity"/>
    <property type="evidence" value="ECO:0007669"/>
    <property type="project" value="InterPro"/>
</dbReference>
<dbReference type="GeneID" id="63766769"/>
<proteinExistence type="predicted"/>
<dbReference type="EMBL" id="KV878584">
    <property type="protein sequence ID" value="OJJ60404.1"/>
    <property type="molecule type" value="Genomic_DNA"/>
</dbReference>
<accession>A0A1L9TLU7</accession>
<feature type="region of interest" description="Disordered" evidence="1">
    <location>
        <begin position="76"/>
        <end position="96"/>
    </location>
</feature>
<evidence type="ECO:0000313" key="2">
    <source>
        <dbReference type="EMBL" id="OJJ60404.1"/>
    </source>
</evidence>
<sequence length="128" mass="14384">MTNNQAEDLARVRRNQRKSRERKKERVLQLERRVEQLEAAATEFSQQSLEHENRALRGLLESVGFDEVSLTGYLQSTASRTQDQPGPASTSTSASDVQPFMLASGLSDMQFMDLEVGMSTLSLLELLH</sequence>
<name>A0A1L9TLU7_9EURO</name>
<feature type="compositionally biased region" description="Basic residues" evidence="1">
    <location>
        <begin position="12"/>
        <end position="21"/>
    </location>
</feature>
<dbReference type="SUPFAM" id="SSF57959">
    <property type="entry name" value="Leucine zipper domain"/>
    <property type="match status" value="1"/>
</dbReference>
<evidence type="ECO:0000313" key="3">
    <source>
        <dbReference type="Proteomes" id="UP000184356"/>
    </source>
</evidence>
<dbReference type="CDD" id="cd14688">
    <property type="entry name" value="bZIP_YAP"/>
    <property type="match status" value="1"/>
</dbReference>
<evidence type="ECO:0008006" key="4">
    <source>
        <dbReference type="Google" id="ProtNLM"/>
    </source>
</evidence>
<feature type="region of interest" description="Disordered" evidence="1">
    <location>
        <begin position="1"/>
        <end position="26"/>
    </location>
</feature>
<dbReference type="InterPro" id="IPR046347">
    <property type="entry name" value="bZIP_sf"/>
</dbReference>
<organism evidence="2 3">
    <name type="scientific">Aspergillus sydowii CBS 593.65</name>
    <dbReference type="NCBI Taxonomy" id="1036612"/>
    <lineage>
        <taxon>Eukaryota</taxon>
        <taxon>Fungi</taxon>
        <taxon>Dikarya</taxon>
        <taxon>Ascomycota</taxon>
        <taxon>Pezizomycotina</taxon>
        <taxon>Eurotiomycetes</taxon>
        <taxon>Eurotiomycetidae</taxon>
        <taxon>Eurotiales</taxon>
        <taxon>Aspergillaceae</taxon>
        <taxon>Aspergillus</taxon>
        <taxon>Aspergillus subgen. Nidulantes</taxon>
    </lineage>
</organism>
<evidence type="ECO:0000256" key="1">
    <source>
        <dbReference type="SAM" id="MobiDB-lite"/>
    </source>
</evidence>
<dbReference type="OrthoDB" id="4505928at2759"/>
<reference evidence="3" key="1">
    <citation type="journal article" date="2017" name="Genome Biol.">
        <title>Comparative genomics reveals high biological diversity and specific adaptations in the industrially and medically important fungal genus Aspergillus.</title>
        <authorList>
            <person name="de Vries R.P."/>
            <person name="Riley R."/>
            <person name="Wiebenga A."/>
            <person name="Aguilar-Osorio G."/>
            <person name="Amillis S."/>
            <person name="Uchima C.A."/>
            <person name="Anderluh G."/>
            <person name="Asadollahi M."/>
            <person name="Askin M."/>
            <person name="Barry K."/>
            <person name="Battaglia E."/>
            <person name="Bayram O."/>
            <person name="Benocci T."/>
            <person name="Braus-Stromeyer S.A."/>
            <person name="Caldana C."/>
            <person name="Canovas D."/>
            <person name="Cerqueira G.C."/>
            <person name="Chen F."/>
            <person name="Chen W."/>
            <person name="Choi C."/>
            <person name="Clum A."/>
            <person name="Dos Santos R.A."/>
            <person name="Damasio A.R."/>
            <person name="Diallinas G."/>
            <person name="Emri T."/>
            <person name="Fekete E."/>
            <person name="Flipphi M."/>
            <person name="Freyberg S."/>
            <person name="Gallo A."/>
            <person name="Gournas C."/>
            <person name="Habgood R."/>
            <person name="Hainaut M."/>
            <person name="Harispe M.L."/>
            <person name="Henrissat B."/>
            <person name="Hilden K.S."/>
            <person name="Hope R."/>
            <person name="Hossain A."/>
            <person name="Karabika E."/>
            <person name="Karaffa L."/>
            <person name="Karanyi Z."/>
            <person name="Krasevec N."/>
            <person name="Kuo A."/>
            <person name="Kusch H."/>
            <person name="LaButti K."/>
            <person name="Lagendijk E.L."/>
            <person name="Lapidus A."/>
            <person name="Levasseur A."/>
            <person name="Lindquist E."/>
            <person name="Lipzen A."/>
            <person name="Logrieco A.F."/>
            <person name="MacCabe A."/>
            <person name="Maekelae M.R."/>
            <person name="Malavazi I."/>
            <person name="Melin P."/>
            <person name="Meyer V."/>
            <person name="Mielnichuk N."/>
            <person name="Miskei M."/>
            <person name="Molnar A.P."/>
            <person name="Mule G."/>
            <person name="Ngan C.Y."/>
            <person name="Orejas M."/>
            <person name="Orosz E."/>
            <person name="Ouedraogo J.P."/>
            <person name="Overkamp K.M."/>
            <person name="Park H.-S."/>
            <person name="Perrone G."/>
            <person name="Piumi F."/>
            <person name="Punt P.J."/>
            <person name="Ram A.F."/>
            <person name="Ramon A."/>
            <person name="Rauscher S."/>
            <person name="Record E."/>
            <person name="Riano-Pachon D.M."/>
            <person name="Robert V."/>
            <person name="Roehrig J."/>
            <person name="Ruller R."/>
            <person name="Salamov A."/>
            <person name="Salih N.S."/>
            <person name="Samson R.A."/>
            <person name="Sandor E."/>
            <person name="Sanguinetti M."/>
            <person name="Schuetze T."/>
            <person name="Sepcic K."/>
            <person name="Shelest E."/>
            <person name="Sherlock G."/>
            <person name="Sophianopoulou V."/>
            <person name="Squina F.M."/>
            <person name="Sun H."/>
            <person name="Susca A."/>
            <person name="Todd R.B."/>
            <person name="Tsang A."/>
            <person name="Unkles S.E."/>
            <person name="van de Wiele N."/>
            <person name="van Rossen-Uffink D."/>
            <person name="Oliveira J.V."/>
            <person name="Vesth T.C."/>
            <person name="Visser J."/>
            <person name="Yu J.-H."/>
            <person name="Zhou M."/>
            <person name="Andersen M.R."/>
            <person name="Archer D.B."/>
            <person name="Baker S.E."/>
            <person name="Benoit I."/>
            <person name="Brakhage A.A."/>
            <person name="Braus G.H."/>
            <person name="Fischer R."/>
            <person name="Frisvad J.C."/>
            <person name="Goldman G.H."/>
            <person name="Houbraken J."/>
            <person name="Oakley B."/>
            <person name="Pocsi I."/>
            <person name="Scazzocchio C."/>
            <person name="Seiboth B."/>
            <person name="vanKuyk P.A."/>
            <person name="Wortman J."/>
            <person name="Dyer P.S."/>
            <person name="Grigoriev I.V."/>
        </authorList>
    </citation>
    <scope>NUCLEOTIDE SEQUENCE [LARGE SCALE GENOMIC DNA]</scope>
    <source>
        <strain evidence="3">CBS 593.65</strain>
    </source>
</reference>
<dbReference type="PANTHER" id="PTHR42070">
    <property type="entry name" value="FILAMENT ASSOCIATED PROTEIN, PUTATIVE (AFU_ORTHOLOGUE AFUA_8G06630)-RELATED"/>
    <property type="match status" value="1"/>
</dbReference>
<dbReference type="Gene3D" id="1.20.5.170">
    <property type="match status" value="1"/>
</dbReference>
<keyword evidence="3" id="KW-1185">Reference proteome</keyword>
<protein>
    <recommendedName>
        <fullName evidence="4">BZIP domain-containing protein</fullName>
    </recommendedName>
</protein>